<dbReference type="AlphaFoldDB" id="A0A2W4QVQ0"/>
<evidence type="ECO:0000256" key="2">
    <source>
        <dbReference type="ARBA" id="ARBA00005811"/>
    </source>
</evidence>
<gene>
    <name evidence="8" type="ORF">DM484_17670</name>
</gene>
<comment type="caution">
    <text evidence="8">The sequence shown here is derived from an EMBL/GenBank/DDBJ whole genome shotgun (WGS) entry which is preliminary data.</text>
</comment>
<dbReference type="InterPro" id="IPR003400">
    <property type="entry name" value="ExbD"/>
</dbReference>
<evidence type="ECO:0000256" key="3">
    <source>
        <dbReference type="ARBA" id="ARBA00022475"/>
    </source>
</evidence>
<keyword evidence="4 7" id="KW-0812">Transmembrane</keyword>
<dbReference type="PANTHER" id="PTHR30558:SF3">
    <property type="entry name" value="BIOPOLYMER TRANSPORT PROTEIN EXBD-RELATED"/>
    <property type="match status" value="1"/>
</dbReference>
<evidence type="ECO:0000313" key="9">
    <source>
        <dbReference type="Proteomes" id="UP000249396"/>
    </source>
</evidence>
<evidence type="ECO:0000256" key="7">
    <source>
        <dbReference type="RuleBase" id="RU003879"/>
    </source>
</evidence>
<keyword evidence="6" id="KW-0472">Membrane</keyword>
<dbReference type="GO" id="GO:0015031">
    <property type="term" value="P:protein transport"/>
    <property type="evidence" value="ECO:0007669"/>
    <property type="project" value="UniProtKB-KW"/>
</dbReference>
<organism evidence="8 9">
    <name type="scientific">Candidatus Methylumidiphilus alinenensis</name>
    <dbReference type="NCBI Taxonomy" id="2202197"/>
    <lineage>
        <taxon>Bacteria</taxon>
        <taxon>Pseudomonadati</taxon>
        <taxon>Pseudomonadota</taxon>
        <taxon>Gammaproteobacteria</taxon>
        <taxon>Methylococcales</taxon>
        <taxon>Candidatus Methylumidiphilus</taxon>
    </lineage>
</organism>
<evidence type="ECO:0000313" key="8">
    <source>
        <dbReference type="EMBL" id="PZN75912.1"/>
    </source>
</evidence>
<evidence type="ECO:0000256" key="1">
    <source>
        <dbReference type="ARBA" id="ARBA00004162"/>
    </source>
</evidence>
<evidence type="ECO:0000256" key="6">
    <source>
        <dbReference type="ARBA" id="ARBA00023136"/>
    </source>
</evidence>
<comment type="similarity">
    <text evidence="2 7">Belongs to the ExbD/TolR family.</text>
</comment>
<name>A0A2W4QVQ0_9GAMM</name>
<dbReference type="Gene3D" id="3.30.420.270">
    <property type="match status" value="1"/>
</dbReference>
<reference evidence="8 9" key="1">
    <citation type="journal article" date="2018" name="Aquat. Microb. Ecol.">
        <title>Gammaproteobacterial methanotrophs dominate.</title>
        <authorList>
            <person name="Rissanen A.J."/>
            <person name="Saarenheimo J."/>
            <person name="Tiirola M."/>
            <person name="Peura S."/>
            <person name="Aalto S.L."/>
            <person name="Karvinen A."/>
            <person name="Nykanen H."/>
        </authorList>
    </citation>
    <scope>NUCLEOTIDE SEQUENCE [LARGE SCALE GENOMIC DNA]</scope>
    <source>
        <strain evidence="8">AMbin10</strain>
    </source>
</reference>
<proteinExistence type="inferred from homology"/>
<dbReference type="GO" id="GO:0022857">
    <property type="term" value="F:transmembrane transporter activity"/>
    <property type="evidence" value="ECO:0007669"/>
    <property type="project" value="InterPro"/>
</dbReference>
<dbReference type="Pfam" id="PF02472">
    <property type="entry name" value="ExbD"/>
    <property type="match status" value="1"/>
</dbReference>
<dbReference type="PANTHER" id="PTHR30558">
    <property type="entry name" value="EXBD MEMBRANE COMPONENT OF PMF-DRIVEN MACROMOLECULE IMPORT SYSTEM"/>
    <property type="match status" value="1"/>
</dbReference>
<protein>
    <submittedName>
        <fullName evidence="8">Biopolymer transporter ExbD</fullName>
    </submittedName>
</protein>
<keyword evidence="5" id="KW-1133">Transmembrane helix</keyword>
<accession>A0A2W4QVQ0</accession>
<evidence type="ECO:0000256" key="5">
    <source>
        <dbReference type="ARBA" id="ARBA00022989"/>
    </source>
</evidence>
<dbReference type="EMBL" id="QJPH01000371">
    <property type="protein sequence ID" value="PZN75912.1"/>
    <property type="molecule type" value="Genomic_DNA"/>
</dbReference>
<sequence length="137" mass="15097">MNFNRRGKARPELNLIPMIDVLIVLLIFLVLTTTFSHEAALHIHLPESSGHASDKDSNIEWAIDAEGRYEINGHTVDNNNFESIKRALVNAAGQNKDPVVTIRADKSTRYQFVIGALDAAGQLGFVHVTFATEASVK</sequence>
<keyword evidence="7" id="KW-0813">Transport</keyword>
<dbReference type="GO" id="GO:0005886">
    <property type="term" value="C:plasma membrane"/>
    <property type="evidence" value="ECO:0007669"/>
    <property type="project" value="UniProtKB-SubCell"/>
</dbReference>
<dbReference type="Proteomes" id="UP000249396">
    <property type="component" value="Unassembled WGS sequence"/>
</dbReference>
<evidence type="ECO:0000256" key="4">
    <source>
        <dbReference type="ARBA" id="ARBA00022692"/>
    </source>
</evidence>
<keyword evidence="7" id="KW-0653">Protein transport</keyword>
<comment type="subcellular location">
    <subcellularLocation>
        <location evidence="1">Cell membrane</location>
        <topology evidence="1">Single-pass membrane protein</topology>
    </subcellularLocation>
    <subcellularLocation>
        <location evidence="7">Cell membrane</location>
        <topology evidence="7">Single-pass type II membrane protein</topology>
    </subcellularLocation>
</comment>
<keyword evidence="3" id="KW-1003">Cell membrane</keyword>